<dbReference type="Proteomes" id="UP000239522">
    <property type="component" value="Unassembled WGS sequence"/>
</dbReference>
<sequence>MSTNNNQQIRDYTVHHSLNGFFSIRKGKWKLTTQLGSGGFSIPSEISVETVQTMGTLFDMKNDIE</sequence>
<dbReference type="OrthoDB" id="10000167at2"/>
<keyword evidence="2" id="KW-1185">Reference proteome</keyword>
<name>A0A2S7L2F5_9FLAO</name>
<reference evidence="1 2" key="1">
    <citation type="submission" date="2016-11" db="EMBL/GenBank/DDBJ databases">
        <title>Trade-off between light-utilization and light-protection in marine flavobacteria.</title>
        <authorList>
            <person name="Kumagai Y."/>
        </authorList>
    </citation>
    <scope>NUCLEOTIDE SEQUENCE [LARGE SCALE GENOMIC DNA]</scope>
    <source>
        <strain evidence="1 2">ATCC 700397</strain>
    </source>
</reference>
<evidence type="ECO:0000313" key="1">
    <source>
        <dbReference type="EMBL" id="PQB08908.1"/>
    </source>
</evidence>
<dbReference type="RefSeq" id="WP_104808129.1">
    <property type="nucleotide sequence ID" value="NZ_MQUA01000004.1"/>
</dbReference>
<accession>A0A2S7L2F5</accession>
<comment type="caution">
    <text evidence="1">The sequence shown here is derived from an EMBL/GenBank/DDBJ whole genome shotgun (WGS) entry which is preliminary data.</text>
</comment>
<proteinExistence type="predicted"/>
<evidence type="ECO:0000313" key="2">
    <source>
        <dbReference type="Proteomes" id="UP000239522"/>
    </source>
</evidence>
<protein>
    <submittedName>
        <fullName evidence="1">Uncharacterized protein</fullName>
    </submittedName>
</protein>
<dbReference type="AlphaFoldDB" id="A0A2S7L2F5"/>
<dbReference type="EMBL" id="MQUA01000004">
    <property type="protein sequence ID" value="PQB08908.1"/>
    <property type="molecule type" value="Genomic_DNA"/>
</dbReference>
<gene>
    <name evidence="1" type="ORF">BST83_00660</name>
</gene>
<organism evidence="1 2">
    <name type="scientific">Polaribacter filamentus</name>
    <dbReference type="NCBI Taxonomy" id="53483"/>
    <lineage>
        <taxon>Bacteria</taxon>
        <taxon>Pseudomonadati</taxon>
        <taxon>Bacteroidota</taxon>
        <taxon>Flavobacteriia</taxon>
        <taxon>Flavobacteriales</taxon>
        <taxon>Flavobacteriaceae</taxon>
    </lineage>
</organism>